<dbReference type="RefSeq" id="WP_198569684.1">
    <property type="nucleotide sequence ID" value="NZ_CP066167.1"/>
</dbReference>
<dbReference type="Proteomes" id="UP000596063">
    <property type="component" value="Chromosome"/>
</dbReference>
<dbReference type="FunFam" id="2.40.420.20:FF:000006">
    <property type="entry name" value="RND family efflux transporter MFP subunit"/>
    <property type="match status" value="1"/>
</dbReference>
<organism evidence="11 12">
    <name type="scientific">Spongiibacter nanhainus</name>
    <dbReference type="NCBI Taxonomy" id="2794344"/>
    <lineage>
        <taxon>Bacteria</taxon>
        <taxon>Pseudomonadati</taxon>
        <taxon>Pseudomonadota</taxon>
        <taxon>Gammaproteobacteria</taxon>
        <taxon>Cellvibrionales</taxon>
        <taxon>Spongiibacteraceae</taxon>
        <taxon>Spongiibacter</taxon>
    </lineage>
</organism>
<comment type="similarity">
    <text evidence="1">Belongs to the membrane fusion protein (MFP) (TC 8.A.1) family.</text>
</comment>
<comment type="function">
    <text evidence="5">CzcA and CzcB together would act in zinc efflux nearly as effectively as the complete czc efflux system (CzcABC). The CzcB protein is thought to funnel zinc cations to the CzcA transport protein.</text>
</comment>
<feature type="domain" description="CusB-like beta-barrel" evidence="9">
    <location>
        <begin position="197"/>
        <end position="269"/>
    </location>
</feature>
<dbReference type="GO" id="GO:0046686">
    <property type="term" value="P:response to cadmium ion"/>
    <property type="evidence" value="ECO:0007669"/>
    <property type="project" value="UniProtKB-KW"/>
</dbReference>
<keyword evidence="2" id="KW-0813">Transport</keyword>
<dbReference type="InterPro" id="IPR058625">
    <property type="entry name" value="MdtA-like_BSH"/>
</dbReference>
<dbReference type="PANTHER" id="PTHR30469">
    <property type="entry name" value="MULTIDRUG RESISTANCE PROTEIN MDTA"/>
    <property type="match status" value="1"/>
</dbReference>
<evidence type="ECO:0000256" key="2">
    <source>
        <dbReference type="ARBA" id="ARBA00022448"/>
    </source>
</evidence>
<feature type="domain" description="YknX-like C-terminal permuted SH3-like" evidence="10">
    <location>
        <begin position="274"/>
        <end position="341"/>
    </location>
</feature>
<dbReference type="NCBIfam" id="TIGR01730">
    <property type="entry name" value="RND_mfp"/>
    <property type="match status" value="1"/>
</dbReference>
<evidence type="ECO:0000256" key="1">
    <source>
        <dbReference type="ARBA" id="ARBA00009477"/>
    </source>
</evidence>
<feature type="coiled-coil region" evidence="6">
    <location>
        <begin position="94"/>
        <end position="130"/>
    </location>
</feature>
<sequence length="355" mass="38076">MSGLARSLVFAVAVLSLVSACEKPSPGGPGRASQPTPVATVVVKSQQIQETLPALGTLLARESVAITSSVAEKVSQLHFDDGQTVEAGDLLATLEQAEERALLASAQADLAEQKRELRRLKGLLATQSAAQTEYDQRLSNQQRAEARIREVEAMIAERTLRAPFDGVVGLRQVSPGALLSPGTVITTLDDLDTMRLDFQMPSLLLGKLQVGQSITARSEALGQEFEGRISAIDQRIDSQSRSVTARASLANPDHLLKPGMLMHVELKAEPRSGMMIPEQALESVDQEHFLWVIDSDGKAQRRQVTLGIRRAGKVEVHQGLSEGEQVITQGYMNLRPGSPVAAPTSPSSDPTPAEG</sequence>
<dbReference type="InterPro" id="IPR058792">
    <property type="entry name" value="Beta-barrel_RND_2"/>
</dbReference>
<dbReference type="AlphaFoldDB" id="A0A7T4UPZ3"/>
<name>A0A7T4UPZ3_9GAMM</name>
<accession>A0A7T4UPZ3</accession>
<feature type="domain" description="Multidrug resistance protein MdtA-like barrel-sandwich hybrid" evidence="8">
    <location>
        <begin position="63"/>
        <end position="183"/>
    </location>
</feature>
<evidence type="ECO:0000256" key="5">
    <source>
        <dbReference type="ARBA" id="ARBA00058766"/>
    </source>
</evidence>
<dbReference type="InterPro" id="IPR006143">
    <property type="entry name" value="RND_pump_MFP"/>
</dbReference>
<evidence type="ECO:0000256" key="6">
    <source>
        <dbReference type="SAM" id="Coils"/>
    </source>
</evidence>
<dbReference type="Pfam" id="PF25954">
    <property type="entry name" value="Beta-barrel_RND_2"/>
    <property type="match status" value="1"/>
</dbReference>
<dbReference type="GO" id="GO:1990281">
    <property type="term" value="C:efflux pump complex"/>
    <property type="evidence" value="ECO:0007669"/>
    <property type="project" value="TreeGrafter"/>
</dbReference>
<proteinExistence type="inferred from homology"/>
<dbReference type="GO" id="GO:0015562">
    <property type="term" value="F:efflux transmembrane transporter activity"/>
    <property type="evidence" value="ECO:0007669"/>
    <property type="project" value="TreeGrafter"/>
</dbReference>
<evidence type="ECO:0000313" key="12">
    <source>
        <dbReference type="Proteomes" id="UP000596063"/>
    </source>
</evidence>
<gene>
    <name evidence="11" type="ORF">I6N98_17895</name>
</gene>
<evidence type="ECO:0000256" key="7">
    <source>
        <dbReference type="SAM" id="MobiDB-lite"/>
    </source>
</evidence>
<keyword evidence="4" id="KW-0105">Cadmium resistance</keyword>
<feature type="compositionally biased region" description="Low complexity" evidence="7">
    <location>
        <begin position="336"/>
        <end position="355"/>
    </location>
</feature>
<dbReference type="Pfam" id="PF25917">
    <property type="entry name" value="BSH_RND"/>
    <property type="match status" value="1"/>
</dbReference>
<dbReference type="FunFam" id="2.40.30.170:FF:000010">
    <property type="entry name" value="Efflux RND transporter periplasmic adaptor subunit"/>
    <property type="match status" value="1"/>
</dbReference>
<evidence type="ECO:0000313" key="11">
    <source>
        <dbReference type="EMBL" id="QQD18186.1"/>
    </source>
</evidence>
<dbReference type="Gene3D" id="1.10.287.470">
    <property type="entry name" value="Helix hairpin bin"/>
    <property type="match status" value="1"/>
</dbReference>
<dbReference type="EMBL" id="CP066167">
    <property type="protein sequence ID" value="QQD18186.1"/>
    <property type="molecule type" value="Genomic_DNA"/>
</dbReference>
<protein>
    <submittedName>
        <fullName evidence="11">Efflux RND transporter periplasmic adaptor subunit</fullName>
    </submittedName>
</protein>
<dbReference type="Pfam" id="PF25989">
    <property type="entry name" value="YknX_C"/>
    <property type="match status" value="1"/>
</dbReference>
<feature type="region of interest" description="Disordered" evidence="7">
    <location>
        <begin position="333"/>
        <end position="355"/>
    </location>
</feature>
<dbReference type="InterPro" id="IPR058637">
    <property type="entry name" value="YknX-like_C"/>
</dbReference>
<dbReference type="Gene3D" id="2.40.30.170">
    <property type="match status" value="1"/>
</dbReference>
<dbReference type="Gene3D" id="2.40.50.100">
    <property type="match status" value="1"/>
</dbReference>
<keyword evidence="6" id="KW-0175">Coiled coil</keyword>
<evidence type="ECO:0000259" key="10">
    <source>
        <dbReference type="Pfam" id="PF25989"/>
    </source>
</evidence>
<keyword evidence="3" id="KW-0862">Zinc</keyword>
<keyword evidence="12" id="KW-1185">Reference proteome</keyword>
<dbReference type="SUPFAM" id="SSF111369">
    <property type="entry name" value="HlyD-like secretion proteins"/>
    <property type="match status" value="1"/>
</dbReference>
<dbReference type="PROSITE" id="PS51257">
    <property type="entry name" value="PROKAR_LIPOPROTEIN"/>
    <property type="match status" value="1"/>
</dbReference>
<evidence type="ECO:0000259" key="8">
    <source>
        <dbReference type="Pfam" id="PF25917"/>
    </source>
</evidence>
<reference evidence="11 12" key="1">
    <citation type="submission" date="2020-12" db="EMBL/GenBank/DDBJ databases">
        <authorList>
            <person name="Shan Y."/>
        </authorList>
    </citation>
    <scope>NUCLEOTIDE SEQUENCE [LARGE SCALE GENOMIC DNA]</scope>
    <source>
        <strain evidence="12">csc3.9</strain>
    </source>
</reference>
<evidence type="ECO:0000256" key="4">
    <source>
        <dbReference type="ARBA" id="ARBA00043263"/>
    </source>
</evidence>
<evidence type="ECO:0000256" key="3">
    <source>
        <dbReference type="ARBA" id="ARBA00022833"/>
    </source>
</evidence>
<evidence type="ECO:0000259" key="9">
    <source>
        <dbReference type="Pfam" id="PF25954"/>
    </source>
</evidence>
<dbReference type="Gene3D" id="2.40.420.20">
    <property type="match status" value="1"/>
</dbReference>
<dbReference type="KEGG" id="snan:I6N98_17895"/>
<dbReference type="PANTHER" id="PTHR30469:SF16">
    <property type="entry name" value="HAE1 FAMILY EFFLUX PUMP MFP COMPONENT"/>
    <property type="match status" value="1"/>
</dbReference>